<sequence length="50" mass="5336">MTLAHFLDGLRCALCGALNALWLDSLRGLVECSECGQTALTSPEIGEEAR</sequence>
<proteinExistence type="predicted"/>
<dbReference type="RefSeq" id="WP_177240617.1">
    <property type="nucleotide sequence ID" value="NZ_FOHX01000003.1"/>
</dbReference>
<evidence type="ECO:0000313" key="2">
    <source>
        <dbReference type="Proteomes" id="UP000199361"/>
    </source>
</evidence>
<accession>A0A1I0FZ64</accession>
<dbReference type="Proteomes" id="UP000199361">
    <property type="component" value="Unassembled WGS sequence"/>
</dbReference>
<gene>
    <name evidence="1" type="ORF">SAMN05421811_103654</name>
</gene>
<organism evidence="1 2">
    <name type="scientific">Nonomuraea wenchangensis</name>
    <dbReference type="NCBI Taxonomy" id="568860"/>
    <lineage>
        <taxon>Bacteria</taxon>
        <taxon>Bacillati</taxon>
        <taxon>Actinomycetota</taxon>
        <taxon>Actinomycetes</taxon>
        <taxon>Streptosporangiales</taxon>
        <taxon>Streptosporangiaceae</taxon>
        <taxon>Nonomuraea</taxon>
    </lineage>
</organism>
<keyword evidence="2" id="KW-1185">Reference proteome</keyword>
<reference evidence="1 2" key="1">
    <citation type="submission" date="2016-10" db="EMBL/GenBank/DDBJ databases">
        <authorList>
            <person name="de Groot N.N."/>
        </authorList>
    </citation>
    <scope>NUCLEOTIDE SEQUENCE [LARGE SCALE GENOMIC DNA]</scope>
    <source>
        <strain evidence="1 2">CGMCC 4.5598</strain>
    </source>
</reference>
<dbReference type="EMBL" id="FOHX01000003">
    <property type="protein sequence ID" value="SET62986.1"/>
    <property type="molecule type" value="Genomic_DNA"/>
</dbReference>
<name>A0A1I0FZ64_9ACTN</name>
<dbReference type="AlphaFoldDB" id="A0A1I0FZ64"/>
<protein>
    <submittedName>
        <fullName evidence="1">Uncharacterized protein</fullName>
    </submittedName>
</protein>
<evidence type="ECO:0000313" key="1">
    <source>
        <dbReference type="EMBL" id="SET62986.1"/>
    </source>
</evidence>